<dbReference type="GO" id="GO:0046872">
    <property type="term" value="F:metal ion binding"/>
    <property type="evidence" value="ECO:0007669"/>
    <property type="project" value="UniProtKB-KW"/>
</dbReference>
<dbReference type="InterPro" id="IPR006585">
    <property type="entry name" value="FTP1"/>
</dbReference>
<feature type="domain" description="Fucolectin tachylectin-4 pentraxin-1" evidence="8">
    <location>
        <begin position="151"/>
        <end position="289"/>
    </location>
</feature>
<sequence length="289" mass="32046">MCIICLLTADDDLLLGEDLALGLEAKQSSWARRYAYVSQNGMDGVTNSLVETQRGQNPYWTVQLPKEEKIKGVVFINRVDCCGPGEKGEIIPLRCSHPLTGKKVEVLLKGNGILSFAEIKIIAAEDADTEEFVDKAFKKNLKPDDFYAVLEKDVKPSADGYTTEQISSLSRDTTDDKGVDGSIHTYAHTKKQLDPWWIVDLTKNYKVKKIKVLSRTSKAGGGQNFKMVTALVGPDKENMKECGSFKGPAKRSQFITFNCKEPVNGKFVKLQSKGINSLSFAELQVYAIH</sequence>
<dbReference type="PANTHER" id="PTHR45713">
    <property type="entry name" value="FTP DOMAIN-CONTAINING PROTEIN"/>
    <property type="match status" value="1"/>
</dbReference>
<evidence type="ECO:0000259" key="8">
    <source>
        <dbReference type="SMART" id="SM00607"/>
    </source>
</evidence>
<organism evidence="9 10">
    <name type="scientific">Mytilus edulis</name>
    <name type="common">Blue mussel</name>
    <dbReference type="NCBI Taxonomy" id="6550"/>
    <lineage>
        <taxon>Eukaryota</taxon>
        <taxon>Metazoa</taxon>
        <taxon>Spiralia</taxon>
        <taxon>Lophotrochozoa</taxon>
        <taxon>Mollusca</taxon>
        <taxon>Bivalvia</taxon>
        <taxon>Autobranchia</taxon>
        <taxon>Pteriomorphia</taxon>
        <taxon>Mytilida</taxon>
        <taxon>Mytiloidea</taxon>
        <taxon>Mytilidae</taxon>
        <taxon>Mytilinae</taxon>
        <taxon>Mytilus</taxon>
    </lineage>
</organism>
<evidence type="ECO:0000256" key="6">
    <source>
        <dbReference type="ARBA" id="ARBA00022837"/>
    </source>
</evidence>
<comment type="subunit">
    <text evidence="3">Homotrimer.</text>
</comment>
<protein>
    <recommendedName>
        <fullName evidence="8">Fucolectin tachylectin-4 pentraxin-1 domain-containing protein</fullName>
    </recommendedName>
</protein>
<evidence type="ECO:0000256" key="5">
    <source>
        <dbReference type="ARBA" id="ARBA00022734"/>
    </source>
</evidence>
<dbReference type="GO" id="GO:0042806">
    <property type="term" value="F:fucose binding"/>
    <property type="evidence" value="ECO:0007669"/>
    <property type="project" value="UniProtKB-ARBA"/>
</dbReference>
<dbReference type="EMBL" id="CAJPWZ010001594">
    <property type="protein sequence ID" value="CAG2218252.1"/>
    <property type="molecule type" value="Genomic_DNA"/>
</dbReference>
<keyword evidence="7" id="KW-1015">Disulfide bond</keyword>
<dbReference type="Pfam" id="PF22633">
    <property type="entry name" value="F5_F8_type_C_2"/>
    <property type="match status" value="1"/>
</dbReference>
<evidence type="ECO:0000256" key="7">
    <source>
        <dbReference type="ARBA" id="ARBA00023157"/>
    </source>
</evidence>
<keyword evidence="6" id="KW-0106">Calcium</keyword>
<dbReference type="InterPro" id="IPR008979">
    <property type="entry name" value="Galactose-bd-like_sf"/>
</dbReference>
<dbReference type="GO" id="GO:0010185">
    <property type="term" value="P:regulation of cellular defense response"/>
    <property type="evidence" value="ECO:0007669"/>
    <property type="project" value="UniProtKB-ARBA"/>
</dbReference>
<evidence type="ECO:0000256" key="2">
    <source>
        <dbReference type="ARBA" id="ARBA00010147"/>
    </source>
</evidence>
<evidence type="ECO:0000256" key="1">
    <source>
        <dbReference type="ARBA" id="ARBA00002219"/>
    </source>
</evidence>
<evidence type="ECO:0000313" key="9">
    <source>
        <dbReference type="EMBL" id="CAG2218252.1"/>
    </source>
</evidence>
<dbReference type="SUPFAM" id="SSF49785">
    <property type="entry name" value="Galactose-binding domain-like"/>
    <property type="match status" value="2"/>
</dbReference>
<name>A0A8S3SBW7_MYTED</name>
<dbReference type="Proteomes" id="UP000683360">
    <property type="component" value="Unassembled WGS sequence"/>
</dbReference>
<keyword evidence="4" id="KW-0479">Metal-binding</keyword>
<dbReference type="AlphaFoldDB" id="A0A8S3SBW7"/>
<evidence type="ECO:0000256" key="4">
    <source>
        <dbReference type="ARBA" id="ARBA00022723"/>
    </source>
</evidence>
<reference evidence="9" key="1">
    <citation type="submission" date="2021-03" db="EMBL/GenBank/DDBJ databases">
        <authorList>
            <person name="Bekaert M."/>
        </authorList>
    </citation>
    <scope>NUCLEOTIDE SEQUENCE</scope>
</reference>
<evidence type="ECO:0000256" key="3">
    <source>
        <dbReference type="ARBA" id="ARBA00011233"/>
    </source>
</evidence>
<evidence type="ECO:0000313" key="10">
    <source>
        <dbReference type="Proteomes" id="UP000683360"/>
    </source>
</evidence>
<comment type="caution">
    <text evidence="9">The sequence shown here is derived from an EMBL/GenBank/DDBJ whole genome shotgun (WGS) entry which is preliminary data.</text>
</comment>
<comment type="function">
    <text evidence="1">Acts as a defensive agent. Recognizes blood group fucosylated oligosaccharides including A, B, H and Lewis B-type antigens. Does not recognize Lewis A antigen and has low affinity for monovalent haptens.</text>
</comment>
<accession>A0A8S3SBW7</accession>
<dbReference type="Gene3D" id="2.60.120.260">
    <property type="entry name" value="Galactose-binding domain-like"/>
    <property type="match status" value="2"/>
</dbReference>
<comment type="similarity">
    <text evidence="2">Belongs to the fucolectin family.</text>
</comment>
<keyword evidence="5" id="KW-0430">Lectin</keyword>
<proteinExistence type="inferred from homology"/>
<keyword evidence="10" id="KW-1185">Reference proteome</keyword>
<dbReference type="InterPro" id="IPR051941">
    <property type="entry name" value="BG_Antigen-Binding_Lectin"/>
</dbReference>
<dbReference type="PANTHER" id="PTHR45713:SF6">
    <property type="entry name" value="F5_8 TYPE C DOMAIN-CONTAINING PROTEIN"/>
    <property type="match status" value="1"/>
</dbReference>
<dbReference type="GO" id="GO:0001868">
    <property type="term" value="P:regulation of complement activation, lectin pathway"/>
    <property type="evidence" value="ECO:0007669"/>
    <property type="project" value="UniProtKB-ARBA"/>
</dbReference>
<dbReference type="OrthoDB" id="6154638at2759"/>
<dbReference type="SMART" id="SM00607">
    <property type="entry name" value="FTP"/>
    <property type="match status" value="1"/>
</dbReference>
<gene>
    <name evidence="9" type="ORF">MEDL_31896</name>
</gene>